<feature type="transmembrane region" description="Helical" evidence="5">
    <location>
        <begin position="507"/>
        <end position="525"/>
    </location>
</feature>
<dbReference type="InterPro" id="IPR011990">
    <property type="entry name" value="TPR-like_helical_dom_sf"/>
</dbReference>
<dbReference type="Pfam" id="PF04932">
    <property type="entry name" value="Wzy_C"/>
    <property type="match status" value="1"/>
</dbReference>
<dbReference type="STRING" id="1763538.LPB68_14455"/>
<dbReference type="EMBL" id="LSFN01000013">
    <property type="protein sequence ID" value="OAB75061.1"/>
    <property type="molecule type" value="Genomic_DNA"/>
</dbReference>
<dbReference type="InterPro" id="IPR021797">
    <property type="entry name" value="Wzy_C_2"/>
</dbReference>
<evidence type="ECO:0000256" key="4">
    <source>
        <dbReference type="ARBA" id="ARBA00023136"/>
    </source>
</evidence>
<keyword evidence="3 5" id="KW-1133">Transmembrane helix</keyword>
<dbReference type="InterPro" id="IPR007016">
    <property type="entry name" value="O-antigen_ligase-rel_domated"/>
</dbReference>
<evidence type="ECO:0000313" key="8">
    <source>
        <dbReference type="EMBL" id="OAB75061.1"/>
    </source>
</evidence>
<evidence type="ECO:0000256" key="5">
    <source>
        <dbReference type="SAM" id="Phobius"/>
    </source>
</evidence>
<dbReference type="GO" id="GO:0016020">
    <property type="term" value="C:membrane"/>
    <property type="evidence" value="ECO:0007669"/>
    <property type="project" value="UniProtKB-SubCell"/>
</dbReference>
<feature type="transmembrane region" description="Helical" evidence="5">
    <location>
        <begin position="444"/>
        <end position="466"/>
    </location>
</feature>
<feature type="transmembrane region" description="Helical" evidence="5">
    <location>
        <begin position="84"/>
        <end position="102"/>
    </location>
</feature>
<feature type="transmembrane region" description="Helical" evidence="5">
    <location>
        <begin position="55"/>
        <end position="72"/>
    </location>
</feature>
<feature type="domain" description="O-antigen ligase-related" evidence="6">
    <location>
        <begin position="314"/>
        <end position="460"/>
    </location>
</feature>
<dbReference type="Pfam" id="PF11846">
    <property type="entry name" value="Wzy_C_2"/>
    <property type="match status" value="1"/>
</dbReference>
<dbReference type="Gene3D" id="1.25.40.10">
    <property type="entry name" value="Tetratricopeptide repeat domain"/>
    <property type="match status" value="1"/>
</dbReference>
<dbReference type="KEGG" id="pcx:LPB68_14455"/>
<sequence length="821" mass="92269">MSKQVYGKQAKRSSDVIKLPVLSWVLMAALILYLAWTPFQVALFNGQMLNFEKPIFWAAALACVILLIWIAKDHKSINLEGQRDWMAIWVLLLPITFVLSLFGAASHYLAMNMVIIQCTYAIMFIIGLFLLRDKLANKVIQIAIMTVAYIIVGFGLLNWFGQGTFAGKLVNWFSSGVLNGKYTDAVMSDSNGLRLTSVFQYANTYAAFLMAFLFATVFLLIRSKKWYGQAIHAFMLVPIILSVLLTLSRGGLVMLPVVFVLLLLFLKPVKQILWVVYIGIAGIASLLISSTVTELGLQLNTTYNGSEAAKGWGILLFASAVVALLGWVIQRFVAPLLERGLQAWSERKTSSLWIPVGSVIVVGAVAFLLIGTSARNILPENMSTRLENINFQQHSVLERITFYKDAMKVVQDYPVLGAGGGAWGALYEKYQNNPYISRQAHNFFLQYLVEVGIVGFVIFMAFLIYIFYKYIRHYITESEEERESHFLYLILVLSILLHSLLDFNMSYVFIGIIVYLGLGGMASVMENKSLRIQKLRFRGSGVSALYSLVLGICAIVVLFTSFRYIQASSASIEASELSQTSSSYEEIKAPLDKDLSLRKNHPDSVLLLSSLYQEVYSQNQSEEFYDAAYNVITEGLKDEPYNKYMINRLITLHQLKGEQEQAFDLLVANSENFNWDIEWYERIISQAHELGYAAHGMQDLTLRDKYFTAGIEAFNKIQSGLVHLATLPEGQLSGRAFANTPSMILNTGKMQLLLNQPAESIETFKLGLIEDLTDPTNREIARWYVAALMKQGLNDQAVLDRLIQIDPTETEQIEAIVQSIS</sequence>
<dbReference type="InterPro" id="IPR051533">
    <property type="entry name" value="WaaL-like"/>
</dbReference>
<keyword evidence="9" id="KW-1185">Reference proteome</keyword>
<dbReference type="PANTHER" id="PTHR37422">
    <property type="entry name" value="TEICHURONIC ACID BIOSYNTHESIS PROTEIN TUAE"/>
    <property type="match status" value="1"/>
</dbReference>
<evidence type="ECO:0000259" key="7">
    <source>
        <dbReference type="Pfam" id="PF11846"/>
    </source>
</evidence>
<feature type="transmembrane region" description="Helical" evidence="5">
    <location>
        <begin position="273"/>
        <end position="292"/>
    </location>
</feature>
<feature type="transmembrane region" description="Helical" evidence="5">
    <location>
        <begin position="142"/>
        <end position="161"/>
    </location>
</feature>
<feature type="transmembrane region" description="Helical" evidence="5">
    <location>
        <begin position="350"/>
        <end position="370"/>
    </location>
</feature>
<proteinExistence type="predicted"/>
<accession>A0A167E2I5</accession>
<dbReference type="Proteomes" id="UP000077134">
    <property type="component" value="Unassembled WGS sequence"/>
</dbReference>
<dbReference type="PANTHER" id="PTHR37422:SF13">
    <property type="entry name" value="LIPOPOLYSACCHARIDE BIOSYNTHESIS PROTEIN PA4999-RELATED"/>
    <property type="match status" value="1"/>
</dbReference>
<dbReference type="OrthoDB" id="1808577at2"/>
<evidence type="ECO:0000313" key="9">
    <source>
        <dbReference type="Proteomes" id="UP000077134"/>
    </source>
</evidence>
<feature type="domain" description="Virulence factor membrane-bound polymerase C-terminal" evidence="7">
    <location>
        <begin position="489"/>
        <end position="665"/>
    </location>
</feature>
<feature type="transmembrane region" description="Helical" evidence="5">
    <location>
        <begin position="250"/>
        <end position="266"/>
    </location>
</feature>
<feature type="transmembrane region" description="Helical" evidence="5">
    <location>
        <begin position="545"/>
        <end position="565"/>
    </location>
</feature>
<keyword evidence="4 5" id="KW-0472">Membrane</keyword>
<feature type="transmembrane region" description="Helical" evidence="5">
    <location>
        <begin position="108"/>
        <end position="130"/>
    </location>
</feature>
<reference evidence="8 9" key="1">
    <citation type="submission" date="2016-02" db="EMBL/GenBank/DDBJ databases">
        <title>Paenibacillus sp. LPB0068, isolated from Crassostrea gigas.</title>
        <authorList>
            <person name="Shin S.-K."/>
            <person name="Yi H."/>
        </authorList>
    </citation>
    <scope>NUCLEOTIDE SEQUENCE [LARGE SCALE GENOMIC DNA]</scope>
    <source>
        <strain evidence="8 9">LPB0068</strain>
    </source>
</reference>
<dbReference type="AlphaFoldDB" id="A0A167E2I5"/>
<feature type="transmembrane region" description="Helical" evidence="5">
    <location>
        <begin position="226"/>
        <end position="244"/>
    </location>
</feature>
<feature type="transmembrane region" description="Helical" evidence="5">
    <location>
        <begin position="198"/>
        <end position="221"/>
    </location>
</feature>
<comment type="subcellular location">
    <subcellularLocation>
        <location evidence="1">Membrane</location>
        <topology evidence="1">Multi-pass membrane protein</topology>
    </subcellularLocation>
</comment>
<dbReference type="RefSeq" id="WP_068657485.1">
    <property type="nucleotide sequence ID" value="NZ_CP017770.1"/>
</dbReference>
<evidence type="ECO:0000259" key="6">
    <source>
        <dbReference type="Pfam" id="PF04932"/>
    </source>
</evidence>
<name>A0A167E2I5_9BACL</name>
<evidence type="ECO:0000256" key="3">
    <source>
        <dbReference type="ARBA" id="ARBA00022989"/>
    </source>
</evidence>
<gene>
    <name evidence="8" type="ORF">PNBC_09480</name>
</gene>
<evidence type="ECO:0000256" key="1">
    <source>
        <dbReference type="ARBA" id="ARBA00004141"/>
    </source>
</evidence>
<feature type="transmembrane region" description="Helical" evidence="5">
    <location>
        <begin position="312"/>
        <end position="329"/>
    </location>
</feature>
<keyword evidence="2 5" id="KW-0812">Transmembrane</keyword>
<feature type="transmembrane region" description="Helical" evidence="5">
    <location>
        <begin position="21"/>
        <end position="43"/>
    </location>
</feature>
<protein>
    <submittedName>
        <fullName evidence="8">Polymerase</fullName>
    </submittedName>
</protein>
<organism evidence="8 9">
    <name type="scientific">Paenibacillus crassostreae</name>
    <dbReference type="NCBI Taxonomy" id="1763538"/>
    <lineage>
        <taxon>Bacteria</taxon>
        <taxon>Bacillati</taxon>
        <taxon>Bacillota</taxon>
        <taxon>Bacilli</taxon>
        <taxon>Bacillales</taxon>
        <taxon>Paenibacillaceae</taxon>
        <taxon>Paenibacillus</taxon>
    </lineage>
</organism>
<feature type="transmembrane region" description="Helical" evidence="5">
    <location>
        <begin position="486"/>
        <end position="501"/>
    </location>
</feature>
<evidence type="ECO:0000256" key="2">
    <source>
        <dbReference type="ARBA" id="ARBA00022692"/>
    </source>
</evidence>
<comment type="caution">
    <text evidence="8">The sequence shown here is derived from an EMBL/GenBank/DDBJ whole genome shotgun (WGS) entry which is preliminary data.</text>
</comment>